<evidence type="ECO:0000313" key="1">
    <source>
        <dbReference type="EMBL" id="KKN98559.1"/>
    </source>
</evidence>
<sequence length="73" mass="8051">MLYVLTPCIDELRKLGSTLMATAPKVIKLPPLSAVHEGPKMKPNSKRIQNAASSYTTLAKDNKMQKLMAPKIK</sequence>
<reference evidence="1" key="1">
    <citation type="journal article" date="2015" name="Nature">
        <title>Complex archaea that bridge the gap between prokaryotes and eukaryotes.</title>
        <authorList>
            <person name="Spang A."/>
            <person name="Saw J.H."/>
            <person name="Jorgensen S.L."/>
            <person name="Zaremba-Niedzwiedzka K."/>
            <person name="Martijn J."/>
            <person name="Lind A.E."/>
            <person name="van Eijk R."/>
            <person name="Schleper C."/>
            <person name="Guy L."/>
            <person name="Ettema T.J."/>
        </authorList>
    </citation>
    <scope>NUCLEOTIDE SEQUENCE</scope>
</reference>
<name>A0A0F9V3I9_9ZZZZ</name>
<protein>
    <submittedName>
        <fullName evidence="1">Uncharacterized protein</fullName>
    </submittedName>
</protein>
<organism evidence="1">
    <name type="scientific">marine sediment metagenome</name>
    <dbReference type="NCBI Taxonomy" id="412755"/>
    <lineage>
        <taxon>unclassified sequences</taxon>
        <taxon>metagenomes</taxon>
        <taxon>ecological metagenomes</taxon>
    </lineage>
</organism>
<dbReference type="AlphaFoldDB" id="A0A0F9V3I9"/>
<accession>A0A0F9V3I9</accession>
<dbReference type="EMBL" id="LAZR01000051">
    <property type="protein sequence ID" value="KKN98559.1"/>
    <property type="molecule type" value="Genomic_DNA"/>
</dbReference>
<comment type="caution">
    <text evidence="1">The sequence shown here is derived from an EMBL/GenBank/DDBJ whole genome shotgun (WGS) entry which is preliminary data.</text>
</comment>
<proteinExistence type="predicted"/>
<gene>
    <name evidence="1" type="ORF">LCGC14_0146710</name>
</gene>